<evidence type="ECO:0000259" key="1">
    <source>
        <dbReference type="Pfam" id="PF14690"/>
    </source>
</evidence>
<proteinExistence type="predicted"/>
<dbReference type="InterPro" id="IPR029261">
    <property type="entry name" value="Transposase_Znf"/>
</dbReference>
<dbReference type="OrthoDB" id="46712at2"/>
<gene>
    <name evidence="2" type="ORF">C5F48_24300</name>
</gene>
<sequence length="87" mass="9943">MRRGLMPRLNMKKLLPARLVVERVGFDRATIDIFARTAKGWAACPCCGSRSGQVHSRYRRRLADLPAHGFDVRLVVQVRRFRCCSGQ</sequence>
<accession>A0A2T4JG23</accession>
<dbReference type="PANTHER" id="PTHR33498:SF1">
    <property type="entry name" value="TRANSPOSASE FOR INSERTION SEQUENCE ELEMENT IS1557"/>
    <property type="match status" value="1"/>
</dbReference>
<name>A0A2T4JG23_9RHOB</name>
<organism evidence="2 3">
    <name type="scientific">Cereibacter changlensis JA139</name>
    <dbReference type="NCBI Taxonomy" id="1188249"/>
    <lineage>
        <taxon>Bacteria</taxon>
        <taxon>Pseudomonadati</taxon>
        <taxon>Pseudomonadota</taxon>
        <taxon>Alphaproteobacteria</taxon>
        <taxon>Rhodobacterales</taxon>
        <taxon>Paracoccaceae</taxon>
        <taxon>Cereibacter</taxon>
    </lineage>
</organism>
<reference evidence="2 3" key="1">
    <citation type="submission" date="2018-03" db="EMBL/GenBank/DDBJ databases">
        <title>Cereibacter changlensis.</title>
        <authorList>
            <person name="Meyer T.E."/>
            <person name="Miller S."/>
            <person name="Lodha T."/>
            <person name="Gandham S."/>
            <person name="Chintalapati S."/>
            <person name="Chintalapati V.R."/>
        </authorList>
    </citation>
    <scope>NUCLEOTIDE SEQUENCE [LARGE SCALE GENOMIC DNA]</scope>
    <source>
        <strain evidence="2 3">JA139</strain>
    </source>
</reference>
<dbReference type="AlphaFoldDB" id="A0A2T4JG23"/>
<keyword evidence="3" id="KW-1185">Reference proteome</keyword>
<dbReference type="EMBL" id="PZKG01000398">
    <property type="protein sequence ID" value="PTE16862.1"/>
    <property type="molecule type" value="Genomic_DNA"/>
</dbReference>
<dbReference type="InterPro" id="IPR047951">
    <property type="entry name" value="Transpos_ISL3"/>
</dbReference>
<dbReference type="Proteomes" id="UP000241010">
    <property type="component" value="Unassembled WGS sequence"/>
</dbReference>
<comment type="caution">
    <text evidence="2">The sequence shown here is derived from an EMBL/GenBank/DDBJ whole genome shotgun (WGS) entry which is preliminary data.</text>
</comment>
<evidence type="ECO:0000313" key="2">
    <source>
        <dbReference type="EMBL" id="PTE16862.1"/>
    </source>
</evidence>
<feature type="domain" description="Transposase IS204/IS1001/IS1096/IS1165 zinc-finger" evidence="1">
    <location>
        <begin position="43"/>
        <end position="83"/>
    </location>
</feature>
<evidence type="ECO:0000313" key="3">
    <source>
        <dbReference type="Proteomes" id="UP000241010"/>
    </source>
</evidence>
<dbReference type="Pfam" id="PF14690">
    <property type="entry name" value="Zn_ribbon_ISL3"/>
    <property type="match status" value="1"/>
</dbReference>
<protein>
    <submittedName>
        <fullName evidence="2">ISL3 family transposase</fullName>
    </submittedName>
</protein>
<feature type="non-terminal residue" evidence="2">
    <location>
        <position position="87"/>
    </location>
</feature>
<dbReference type="PANTHER" id="PTHR33498">
    <property type="entry name" value="TRANSPOSASE FOR INSERTION SEQUENCE ELEMENT IS1557"/>
    <property type="match status" value="1"/>
</dbReference>